<evidence type="ECO:0008006" key="3">
    <source>
        <dbReference type="Google" id="ProtNLM"/>
    </source>
</evidence>
<dbReference type="EMBL" id="BAAACZ010000005">
    <property type="protein sequence ID" value="GAA0453955.1"/>
    <property type="molecule type" value="Genomic_DNA"/>
</dbReference>
<dbReference type="RefSeq" id="WP_343781685.1">
    <property type="nucleotide sequence ID" value="NZ_BAAACZ010000005.1"/>
</dbReference>
<proteinExistence type="predicted"/>
<accession>A0ABP3JHM9</accession>
<dbReference type="Proteomes" id="UP001500740">
    <property type="component" value="Unassembled WGS sequence"/>
</dbReference>
<reference evidence="2" key="1">
    <citation type="journal article" date="2019" name="Int. J. Syst. Evol. Microbiol.">
        <title>The Global Catalogue of Microorganisms (GCM) 10K type strain sequencing project: providing services to taxonomists for standard genome sequencing and annotation.</title>
        <authorList>
            <consortium name="The Broad Institute Genomics Platform"/>
            <consortium name="The Broad Institute Genome Sequencing Center for Infectious Disease"/>
            <person name="Wu L."/>
            <person name="Ma J."/>
        </authorList>
    </citation>
    <scope>NUCLEOTIDE SEQUENCE [LARGE SCALE GENOMIC DNA]</scope>
    <source>
        <strain evidence="2">JCM 14193</strain>
    </source>
</reference>
<keyword evidence="2" id="KW-1185">Reference proteome</keyword>
<evidence type="ECO:0000313" key="1">
    <source>
        <dbReference type="EMBL" id="GAA0453955.1"/>
    </source>
</evidence>
<protein>
    <recommendedName>
        <fullName evidence="3">LPS export ABC transporter periplasmic protein LptC</fullName>
    </recommendedName>
</protein>
<gene>
    <name evidence="1" type="ORF">GCM10008935_05950</name>
</gene>
<name>A0ABP3JHM9_9BACI</name>
<sequence>MAKRILLISLTAFLVIGGSLLAVNGLVDRKSMQVDETGWAFSAQLNQDLLYSYADEEAMYEQAIEEKLGFNLSDQDVTGEVDVVLTEVRRVEDHVLEGEGQAYFTTDEFEFDLEFDEAQVYQIEGEETGVIRGMSIDGEFTTVSGELDMLSFNMYWNPVTEEVYAVGSVGFVTNYGMLAFGEPFVEQDEFSSESLIDFE</sequence>
<organism evidence="1 2">
    <name type="scientific">Alkalibacillus silvisoli</name>
    <dbReference type="NCBI Taxonomy" id="392823"/>
    <lineage>
        <taxon>Bacteria</taxon>
        <taxon>Bacillati</taxon>
        <taxon>Bacillota</taxon>
        <taxon>Bacilli</taxon>
        <taxon>Bacillales</taxon>
        <taxon>Bacillaceae</taxon>
        <taxon>Alkalibacillus</taxon>
    </lineage>
</organism>
<comment type="caution">
    <text evidence="1">The sequence shown here is derived from an EMBL/GenBank/DDBJ whole genome shotgun (WGS) entry which is preliminary data.</text>
</comment>
<evidence type="ECO:0000313" key="2">
    <source>
        <dbReference type="Proteomes" id="UP001500740"/>
    </source>
</evidence>